<gene>
    <name evidence="1" type="ORF">DPMN_105363</name>
</gene>
<dbReference type="Proteomes" id="UP000828390">
    <property type="component" value="Unassembled WGS sequence"/>
</dbReference>
<evidence type="ECO:0000313" key="1">
    <source>
        <dbReference type="EMBL" id="KAH3832086.1"/>
    </source>
</evidence>
<dbReference type="PANTHER" id="PTHR33050:SF7">
    <property type="entry name" value="RIBONUCLEASE H"/>
    <property type="match status" value="1"/>
</dbReference>
<sequence length="211" mass="23904">MNFLTHINKVRVSRQRISDLLLEVNWVLSQSHITAQEFLSLNGILSSVADFVQLGRLFLRPLQHYLSDCWKWSPDNMLSQIPILPELIPHLQWWLDEETLGRSAPSSSATVFVSYDGREQGRVGCSSGTTQSYSFGVVVSSGVTSAYQQSRNASGISRKHQLLPSEWTLHQKVTNQIFLMFDYPLVDLFSTRHNHRFPLYVSPVNDPAGGQ</sequence>
<protein>
    <submittedName>
        <fullName evidence="1">Uncharacterized protein</fullName>
    </submittedName>
</protein>
<dbReference type="EMBL" id="JAIWYP010000004">
    <property type="protein sequence ID" value="KAH3832086.1"/>
    <property type="molecule type" value="Genomic_DNA"/>
</dbReference>
<organism evidence="1 2">
    <name type="scientific">Dreissena polymorpha</name>
    <name type="common">Zebra mussel</name>
    <name type="synonym">Mytilus polymorpha</name>
    <dbReference type="NCBI Taxonomy" id="45954"/>
    <lineage>
        <taxon>Eukaryota</taxon>
        <taxon>Metazoa</taxon>
        <taxon>Spiralia</taxon>
        <taxon>Lophotrochozoa</taxon>
        <taxon>Mollusca</taxon>
        <taxon>Bivalvia</taxon>
        <taxon>Autobranchia</taxon>
        <taxon>Heteroconchia</taxon>
        <taxon>Euheterodonta</taxon>
        <taxon>Imparidentia</taxon>
        <taxon>Neoheterodontei</taxon>
        <taxon>Myida</taxon>
        <taxon>Dreissenoidea</taxon>
        <taxon>Dreissenidae</taxon>
        <taxon>Dreissena</taxon>
    </lineage>
</organism>
<reference evidence="1" key="1">
    <citation type="journal article" date="2019" name="bioRxiv">
        <title>The Genome of the Zebra Mussel, Dreissena polymorpha: A Resource for Invasive Species Research.</title>
        <authorList>
            <person name="McCartney M.A."/>
            <person name="Auch B."/>
            <person name="Kono T."/>
            <person name="Mallez S."/>
            <person name="Zhang Y."/>
            <person name="Obille A."/>
            <person name="Becker A."/>
            <person name="Abrahante J.E."/>
            <person name="Garbe J."/>
            <person name="Badalamenti J.P."/>
            <person name="Herman A."/>
            <person name="Mangelson H."/>
            <person name="Liachko I."/>
            <person name="Sullivan S."/>
            <person name="Sone E.D."/>
            <person name="Koren S."/>
            <person name="Silverstein K.A.T."/>
            <person name="Beckman K.B."/>
            <person name="Gohl D.M."/>
        </authorList>
    </citation>
    <scope>NUCLEOTIDE SEQUENCE</scope>
    <source>
        <strain evidence="1">Duluth1</strain>
        <tissue evidence="1">Whole animal</tissue>
    </source>
</reference>
<name>A0A9D4K1T0_DREPO</name>
<dbReference type="AlphaFoldDB" id="A0A9D4K1T0"/>
<dbReference type="PANTHER" id="PTHR33050">
    <property type="entry name" value="REVERSE TRANSCRIPTASE DOMAIN-CONTAINING PROTEIN"/>
    <property type="match status" value="1"/>
</dbReference>
<reference evidence="1" key="2">
    <citation type="submission" date="2020-11" db="EMBL/GenBank/DDBJ databases">
        <authorList>
            <person name="McCartney M.A."/>
            <person name="Auch B."/>
            <person name="Kono T."/>
            <person name="Mallez S."/>
            <person name="Becker A."/>
            <person name="Gohl D.M."/>
            <person name="Silverstein K.A.T."/>
            <person name="Koren S."/>
            <person name="Bechman K.B."/>
            <person name="Herman A."/>
            <person name="Abrahante J.E."/>
            <person name="Garbe J."/>
        </authorList>
    </citation>
    <scope>NUCLEOTIDE SEQUENCE</scope>
    <source>
        <strain evidence="1">Duluth1</strain>
        <tissue evidence="1">Whole animal</tissue>
    </source>
</reference>
<dbReference type="InterPro" id="IPR052055">
    <property type="entry name" value="Hepadnavirus_pol/RT"/>
</dbReference>
<evidence type="ECO:0000313" key="2">
    <source>
        <dbReference type="Proteomes" id="UP000828390"/>
    </source>
</evidence>
<keyword evidence="2" id="KW-1185">Reference proteome</keyword>
<accession>A0A9D4K1T0</accession>
<comment type="caution">
    <text evidence="1">The sequence shown here is derived from an EMBL/GenBank/DDBJ whole genome shotgun (WGS) entry which is preliminary data.</text>
</comment>
<proteinExistence type="predicted"/>